<sequence>MLSAKLGHFLDRPLEPIARRIRLTPNFLTAAGFLITVMAAVTIPYSRKIGGVLILLGGAFDLLDGVVARTNGKVTDFGAFLDSVLDRYSDAFLFLAIAWYMVLQGQETGVFLSIGALAGAFLISYARARAGALGRNCHTGIMERPERIILIAVACFTGYFLTILWLLFILTHLTVIQRIIHVKKECLKQKT</sequence>
<keyword evidence="2" id="KW-0812">Transmembrane</keyword>
<keyword evidence="2" id="KW-1133">Transmembrane helix</keyword>
<feature type="transmembrane region" description="Helical" evidence="2">
    <location>
        <begin position="21"/>
        <end position="43"/>
    </location>
</feature>
<dbReference type="AlphaFoldDB" id="A0A3B1CFG7"/>
<dbReference type="InterPro" id="IPR000462">
    <property type="entry name" value="CDP-OH_P_trans"/>
</dbReference>
<dbReference type="GO" id="GO:0016020">
    <property type="term" value="C:membrane"/>
    <property type="evidence" value="ECO:0007669"/>
    <property type="project" value="InterPro"/>
</dbReference>
<evidence type="ECO:0000256" key="2">
    <source>
        <dbReference type="SAM" id="Phobius"/>
    </source>
</evidence>
<feature type="transmembrane region" description="Helical" evidence="2">
    <location>
        <begin position="88"/>
        <end position="103"/>
    </location>
</feature>
<feature type="transmembrane region" description="Helical" evidence="2">
    <location>
        <begin position="148"/>
        <end position="170"/>
    </location>
</feature>
<dbReference type="GO" id="GO:0016780">
    <property type="term" value="F:phosphotransferase activity, for other substituted phosphate groups"/>
    <property type="evidence" value="ECO:0007669"/>
    <property type="project" value="InterPro"/>
</dbReference>
<organism evidence="3">
    <name type="scientific">hydrothermal vent metagenome</name>
    <dbReference type="NCBI Taxonomy" id="652676"/>
    <lineage>
        <taxon>unclassified sequences</taxon>
        <taxon>metagenomes</taxon>
        <taxon>ecological metagenomes</taxon>
    </lineage>
</organism>
<dbReference type="Pfam" id="PF01066">
    <property type="entry name" value="CDP-OH_P_transf"/>
    <property type="match status" value="1"/>
</dbReference>
<feature type="transmembrane region" description="Helical" evidence="2">
    <location>
        <begin position="109"/>
        <end position="128"/>
    </location>
</feature>
<feature type="transmembrane region" description="Helical" evidence="2">
    <location>
        <begin position="49"/>
        <end position="67"/>
    </location>
</feature>
<name>A0A3B1CFG7_9ZZZZ</name>
<evidence type="ECO:0000256" key="1">
    <source>
        <dbReference type="ARBA" id="ARBA00022679"/>
    </source>
</evidence>
<keyword evidence="2" id="KW-0472">Membrane</keyword>
<dbReference type="EC" id="2.7.8.39" evidence="3"/>
<protein>
    <submittedName>
        <fullName evidence="3">Phosphatidylinositol phosphate synthase @ Archaetidylinositol phosphate synthase</fullName>
        <ecNumber evidence="3">2.7.8.39</ecNumber>
    </submittedName>
</protein>
<dbReference type="Gene3D" id="1.20.120.1760">
    <property type="match status" value="1"/>
</dbReference>
<dbReference type="EMBL" id="UOGI01000043">
    <property type="protein sequence ID" value="VAX29226.1"/>
    <property type="molecule type" value="Genomic_DNA"/>
</dbReference>
<dbReference type="InterPro" id="IPR048254">
    <property type="entry name" value="CDP_ALCOHOL_P_TRANSF_CS"/>
</dbReference>
<keyword evidence="1 3" id="KW-0808">Transferase</keyword>
<evidence type="ECO:0000313" key="3">
    <source>
        <dbReference type="EMBL" id="VAX29226.1"/>
    </source>
</evidence>
<dbReference type="GO" id="GO:0008654">
    <property type="term" value="P:phospholipid biosynthetic process"/>
    <property type="evidence" value="ECO:0007669"/>
    <property type="project" value="InterPro"/>
</dbReference>
<dbReference type="PROSITE" id="PS00379">
    <property type="entry name" value="CDP_ALCOHOL_P_TRANSF"/>
    <property type="match status" value="1"/>
</dbReference>
<reference evidence="3" key="1">
    <citation type="submission" date="2018-06" db="EMBL/GenBank/DDBJ databases">
        <authorList>
            <person name="Zhirakovskaya E."/>
        </authorList>
    </citation>
    <scope>NUCLEOTIDE SEQUENCE</scope>
</reference>
<proteinExistence type="predicted"/>
<gene>
    <name evidence="3" type="ORF">MNBD_NITROSPIRAE03-2067</name>
</gene>
<dbReference type="InterPro" id="IPR043130">
    <property type="entry name" value="CDP-OH_PTrfase_TM_dom"/>
</dbReference>
<accession>A0A3B1CFG7</accession>